<evidence type="ECO:0000313" key="6">
    <source>
        <dbReference type="EMBL" id="RWR79752.1"/>
    </source>
</evidence>
<dbReference type="GO" id="GO:0006952">
    <property type="term" value="P:defense response"/>
    <property type="evidence" value="ECO:0007669"/>
    <property type="project" value="UniProtKB-KW"/>
</dbReference>
<dbReference type="InterPro" id="IPR041118">
    <property type="entry name" value="Rx_N"/>
</dbReference>
<accession>A0A443NMI2</accession>
<organism evidence="6 7">
    <name type="scientific">Cinnamomum micranthum f. kanehirae</name>
    <dbReference type="NCBI Taxonomy" id="337451"/>
    <lineage>
        <taxon>Eukaryota</taxon>
        <taxon>Viridiplantae</taxon>
        <taxon>Streptophyta</taxon>
        <taxon>Embryophyta</taxon>
        <taxon>Tracheophyta</taxon>
        <taxon>Spermatophyta</taxon>
        <taxon>Magnoliopsida</taxon>
        <taxon>Magnoliidae</taxon>
        <taxon>Laurales</taxon>
        <taxon>Lauraceae</taxon>
        <taxon>Cinnamomum</taxon>
    </lineage>
</organism>
<protein>
    <submittedName>
        <fullName evidence="6">Putative disease resistance protein RGA1</fullName>
    </submittedName>
</protein>
<reference evidence="6 7" key="1">
    <citation type="journal article" date="2019" name="Nat. Plants">
        <title>Stout camphor tree genome fills gaps in understanding of flowering plant genome evolution.</title>
        <authorList>
            <person name="Chaw S.M."/>
            <person name="Liu Y.C."/>
            <person name="Wu Y.W."/>
            <person name="Wang H.Y."/>
            <person name="Lin C.I."/>
            <person name="Wu C.S."/>
            <person name="Ke H.M."/>
            <person name="Chang L.Y."/>
            <person name="Hsu C.Y."/>
            <person name="Yang H.T."/>
            <person name="Sudianto E."/>
            <person name="Hsu M.H."/>
            <person name="Wu K.P."/>
            <person name="Wang L.N."/>
            <person name="Leebens-Mack J.H."/>
            <person name="Tsai I.J."/>
        </authorList>
    </citation>
    <scope>NUCLEOTIDE SEQUENCE [LARGE SCALE GENOMIC DNA]</scope>
    <source>
        <strain evidence="7">cv. Chaw 1501</strain>
        <tissue evidence="6">Young leaves</tissue>
    </source>
</reference>
<dbReference type="OrthoDB" id="1933539at2759"/>
<dbReference type="GO" id="GO:0000166">
    <property type="term" value="F:nucleotide binding"/>
    <property type="evidence" value="ECO:0007669"/>
    <property type="project" value="UniProtKB-KW"/>
</dbReference>
<sequence length="173" mass="19841">MDSATSMVLESVLSAIFQQLLDKLAFPFLKSLGLPFGVEKETKRLKSTPLRIEALHTDAEERQIREESVRLWLSDLKDVAYDAKDILDELEYIALQSNIEAAPMQLQTRKRKLTDQVPHFFSRFSSNFELGSRIMKIRERLDEIERESNQFQLKVIQGSQIKGSECGIPLVPS</sequence>
<feature type="domain" description="Disease resistance N-terminal" evidence="5">
    <location>
        <begin position="13"/>
        <end position="107"/>
    </location>
</feature>
<proteinExistence type="predicted"/>
<dbReference type="AlphaFoldDB" id="A0A443NMI2"/>
<evidence type="ECO:0000313" key="7">
    <source>
        <dbReference type="Proteomes" id="UP000283530"/>
    </source>
</evidence>
<keyword evidence="1" id="KW-0677">Repeat</keyword>
<evidence type="ECO:0000259" key="5">
    <source>
        <dbReference type="Pfam" id="PF18052"/>
    </source>
</evidence>
<evidence type="ECO:0000256" key="1">
    <source>
        <dbReference type="ARBA" id="ARBA00022737"/>
    </source>
</evidence>
<name>A0A443NMI2_9MAGN</name>
<keyword evidence="3" id="KW-0611">Plant defense</keyword>
<keyword evidence="4" id="KW-0175">Coiled coil</keyword>
<keyword evidence="2" id="KW-0547">Nucleotide-binding</keyword>
<dbReference type="Gene3D" id="1.20.5.4130">
    <property type="match status" value="1"/>
</dbReference>
<dbReference type="EMBL" id="QPKB01000003">
    <property type="protein sequence ID" value="RWR79752.1"/>
    <property type="molecule type" value="Genomic_DNA"/>
</dbReference>
<gene>
    <name evidence="6" type="ORF">CKAN_00834600</name>
</gene>
<evidence type="ECO:0000256" key="4">
    <source>
        <dbReference type="SAM" id="Coils"/>
    </source>
</evidence>
<evidence type="ECO:0000256" key="2">
    <source>
        <dbReference type="ARBA" id="ARBA00022741"/>
    </source>
</evidence>
<evidence type="ECO:0000256" key="3">
    <source>
        <dbReference type="ARBA" id="ARBA00022821"/>
    </source>
</evidence>
<comment type="caution">
    <text evidence="6">The sequence shown here is derived from an EMBL/GenBank/DDBJ whole genome shotgun (WGS) entry which is preliminary data.</text>
</comment>
<keyword evidence="7" id="KW-1185">Reference proteome</keyword>
<dbReference type="Pfam" id="PF18052">
    <property type="entry name" value="Rx_N"/>
    <property type="match status" value="1"/>
</dbReference>
<dbReference type="Proteomes" id="UP000283530">
    <property type="component" value="Unassembled WGS sequence"/>
</dbReference>
<feature type="coiled-coil region" evidence="4">
    <location>
        <begin position="127"/>
        <end position="154"/>
    </location>
</feature>